<dbReference type="EMBL" id="BSRA01000013">
    <property type="protein sequence ID" value="GLV14498.1"/>
    <property type="molecule type" value="Genomic_DNA"/>
</dbReference>
<evidence type="ECO:0000313" key="4">
    <source>
        <dbReference type="Proteomes" id="UP000182589"/>
    </source>
</evidence>
<dbReference type="Proteomes" id="UP001157137">
    <property type="component" value="Unassembled WGS sequence"/>
</dbReference>
<dbReference type="PANTHER" id="PTHR10605:SF56">
    <property type="entry name" value="BIFUNCTIONAL HEPARAN SULFATE N-DEACETYLASE_N-SULFOTRANSFERASE"/>
    <property type="match status" value="1"/>
</dbReference>
<gene>
    <name evidence="2" type="ORF">Heshes_21820</name>
    <name evidence="3" type="ORF">SAMN04489725_1295</name>
</gene>
<accession>A0A1H2Y6C3</accession>
<dbReference type="Proteomes" id="UP000182589">
    <property type="component" value="Unassembled WGS sequence"/>
</dbReference>
<dbReference type="SMR" id="A0A1H2Y6C3"/>
<dbReference type="GO" id="GO:0008146">
    <property type="term" value="F:sulfotransferase activity"/>
    <property type="evidence" value="ECO:0007669"/>
    <property type="project" value="InterPro"/>
</dbReference>
<reference evidence="4" key="2">
    <citation type="submission" date="2016-10" db="EMBL/GenBank/DDBJ databases">
        <authorList>
            <person name="Varghese N."/>
        </authorList>
    </citation>
    <scope>NUCLEOTIDE SEQUENCE [LARGE SCALE GENOMIC DNA]</scope>
    <source>
        <strain evidence="4">DSM 12489</strain>
    </source>
</reference>
<evidence type="ECO:0000256" key="1">
    <source>
        <dbReference type="ARBA" id="ARBA00022679"/>
    </source>
</evidence>
<dbReference type="SUPFAM" id="SSF52540">
    <property type="entry name" value="P-loop containing nucleoside triphosphate hydrolases"/>
    <property type="match status" value="1"/>
</dbReference>
<proteinExistence type="predicted"/>
<dbReference type="STRING" id="89784.SAMN04489725_1295"/>
<keyword evidence="4" id="KW-1185">Reference proteome</keyword>
<reference evidence="2" key="3">
    <citation type="submission" date="2023-02" db="EMBL/GenBank/DDBJ databases">
        <title>Proposal of a novel subspecies: Alicyclobacillus hesperidum subspecies aegle.</title>
        <authorList>
            <person name="Goto K."/>
            <person name="Fujii T."/>
            <person name="Yasui K."/>
            <person name="Mochida K."/>
            <person name="Kato-Tanaka Y."/>
            <person name="Morohoshi S."/>
            <person name="An S.Y."/>
            <person name="Kasai H."/>
            <person name="Yokota A."/>
        </authorList>
    </citation>
    <scope>NUCLEOTIDE SEQUENCE</scope>
    <source>
        <strain evidence="2">DSM 12766</strain>
    </source>
</reference>
<organism evidence="3 4">
    <name type="scientific">Alicyclobacillus hesperidum</name>
    <dbReference type="NCBI Taxonomy" id="89784"/>
    <lineage>
        <taxon>Bacteria</taxon>
        <taxon>Bacillati</taxon>
        <taxon>Bacillota</taxon>
        <taxon>Bacilli</taxon>
        <taxon>Bacillales</taxon>
        <taxon>Alicyclobacillaceae</taxon>
        <taxon>Alicyclobacillus</taxon>
    </lineage>
</organism>
<dbReference type="Pfam" id="PF13469">
    <property type="entry name" value="Sulfotransfer_3"/>
    <property type="match status" value="1"/>
</dbReference>
<sequence>MGRPNFFIVGAAKSGTSSLDRYLSQHPEVFIPPKKEAHYFSIPDFPPAFRGPGDEGMNLYTIRDRAEYDLLFDGVRDEKAVGESSVFYLYYPGTAKRIYEAYEDARIIIMLRNPVDRAFSAYMHLVRDERERLPFRESLAKEDERIAGDFEPLWYYRAVGLYAEQVQRYLDVFGPERVKVIIFEEFSRNPVAAVRDVCTFLEISPDFTPDTSIRHNESGVPKSRAIYNFISKPHGIKEIVKPFLPASFRERIGNQMKSMVLERVQMEPDIRAELQGYFASDIAALEDVLQRDLSIWRKHKQQASGQ</sequence>
<dbReference type="EMBL" id="FNOJ01000029">
    <property type="protein sequence ID" value="SDX00535.1"/>
    <property type="molecule type" value="Genomic_DNA"/>
</dbReference>
<dbReference type="RefSeq" id="WP_040289103.1">
    <property type="nucleotide sequence ID" value="NZ_BSRA01000013.1"/>
</dbReference>
<evidence type="ECO:0000313" key="2">
    <source>
        <dbReference type="EMBL" id="GLV14498.1"/>
    </source>
</evidence>
<dbReference type="InterPro" id="IPR037359">
    <property type="entry name" value="NST/OST"/>
</dbReference>
<evidence type="ECO:0000313" key="3">
    <source>
        <dbReference type="EMBL" id="SDX00535.1"/>
    </source>
</evidence>
<dbReference type="AlphaFoldDB" id="A0A1H2Y6C3"/>
<protein>
    <submittedName>
        <fullName evidence="3">Sulfotransferase family protein</fullName>
    </submittedName>
</protein>
<dbReference type="InterPro" id="IPR027417">
    <property type="entry name" value="P-loop_NTPase"/>
</dbReference>
<reference evidence="3" key="1">
    <citation type="submission" date="2016-10" db="EMBL/GenBank/DDBJ databases">
        <authorList>
            <person name="de Groot N.N."/>
        </authorList>
    </citation>
    <scope>NUCLEOTIDE SEQUENCE [LARGE SCALE GENOMIC DNA]</scope>
    <source>
        <strain evidence="3">DSM 12489</strain>
    </source>
</reference>
<dbReference type="PANTHER" id="PTHR10605">
    <property type="entry name" value="HEPARAN SULFATE SULFOTRANSFERASE"/>
    <property type="match status" value="1"/>
</dbReference>
<dbReference type="Gene3D" id="3.40.50.300">
    <property type="entry name" value="P-loop containing nucleotide triphosphate hydrolases"/>
    <property type="match status" value="1"/>
</dbReference>
<name>A0A1H2Y6C3_9BACL</name>
<keyword evidence="1 3" id="KW-0808">Transferase</keyword>